<feature type="transmembrane region" description="Helical" evidence="2">
    <location>
        <begin position="1277"/>
        <end position="1301"/>
    </location>
</feature>
<keyword evidence="2" id="KW-0472">Membrane</keyword>
<feature type="transmembrane region" description="Helical" evidence="2">
    <location>
        <begin position="239"/>
        <end position="259"/>
    </location>
</feature>
<organism evidence="4 5">
    <name type="scientific">Carpediemonas membranifera</name>
    <dbReference type="NCBI Taxonomy" id="201153"/>
    <lineage>
        <taxon>Eukaryota</taxon>
        <taxon>Metamonada</taxon>
        <taxon>Carpediemonas-like organisms</taxon>
        <taxon>Carpediemonas</taxon>
    </lineage>
</organism>
<protein>
    <recommendedName>
        <fullName evidence="3">TmcB/TmcC TPR repeats domain-containing protein</fullName>
    </recommendedName>
</protein>
<feature type="transmembrane region" description="Helical" evidence="2">
    <location>
        <begin position="1446"/>
        <end position="1468"/>
    </location>
</feature>
<feature type="transmembrane region" description="Helical" evidence="2">
    <location>
        <begin position="161"/>
        <end position="182"/>
    </location>
</feature>
<evidence type="ECO:0000313" key="4">
    <source>
        <dbReference type="EMBL" id="KAG9391941.1"/>
    </source>
</evidence>
<comment type="caution">
    <text evidence="4">The sequence shown here is derived from an EMBL/GenBank/DDBJ whole genome shotgun (WGS) entry which is preliminary data.</text>
</comment>
<keyword evidence="5" id="KW-1185">Reference proteome</keyword>
<feature type="domain" description="TmcB/TmcC TPR repeats" evidence="3">
    <location>
        <begin position="524"/>
        <end position="637"/>
    </location>
</feature>
<feature type="transmembrane region" description="Helical" evidence="2">
    <location>
        <begin position="1039"/>
        <end position="1067"/>
    </location>
</feature>
<feature type="transmembrane region" description="Helical" evidence="2">
    <location>
        <begin position="1668"/>
        <end position="1689"/>
    </location>
</feature>
<dbReference type="Pfam" id="PF25474">
    <property type="entry name" value="TPR_TmcB"/>
    <property type="match status" value="1"/>
</dbReference>
<feature type="transmembrane region" description="Helical" evidence="2">
    <location>
        <begin position="689"/>
        <end position="714"/>
    </location>
</feature>
<evidence type="ECO:0000256" key="1">
    <source>
        <dbReference type="SAM" id="MobiDB-lite"/>
    </source>
</evidence>
<feature type="transmembrane region" description="Helical" evidence="2">
    <location>
        <begin position="114"/>
        <end position="141"/>
    </location>
</feature>
<keyword evidence="2" id="KW-1133">Transmembrane helix</keyword>
<feature type="transmembrane region" description="Helical" evidence="2">
    <location>
        <begin position="271"/>
        <end position="294"/>
    </location>
</feature>
<evidence type="ECO:0000259" key="3">
    <source>
        <dbReference type="Pfam" id="PF25474"/>
    </source>
</evidence>
<dbReference type="InterPro" id="IPR057352">
    <property type="entry name" value="TPR_TmcB/C"/>
</dbReference>
<feature type="transmembrane region" description="Helical" evidence="2">
    <location>
        <begin position="73"/>
        <end position="94"/>
    </location>
</feature>
<feature type="transmembrane region" description="Helical" evidence="2">
    <location>
        <begin position="330"/>
        <end position="353"/>
    </location>
</feature>
<sequence>MYQFSNLSSRRSDGTDSPHVARSVASTSRHSASRGPQTGAIGFLAPLDMNILQKRMCFHVSTVRSRQWKWRRLYRLLNTPIPLELLGIALSPAIHNDSSYLFWAFRFFLPLTYIGSNTTAVVAACAGVSIAILFLLAWLCVELILNRNGRSKRRVSLLDTLIRVLVGPLLIPAAQVLAAPLLKEGGTLADLTAPSFAWYLNTLVTGLGRVGLAVLVAFTLFSGLVHFSETVSSTSVRFVDFPTLAIFVQPLLSVAVTVINTTAAAGLGLSLSAYVPAVAICFLSFAALVGLIIFPPHASLLRWLWSLITVLMPCFVAPISVYFISLVPVAVVATVICAVFVAGTKVFLLHLLFGKHGRPVPLDHSSLSRVPSGVLKLDNRSHHHASSIIPLEQDELPPDWGNITVAHYVYLQVQTHRLFRARIKHNSDRFDMLSVTSPTARADKTKATLIAHLFRITQTAAARTRSSRDRITLVLFSIHIDANHDAALFDIGQIPRLIERGVLRGMSTAGMMMLTAVRCEANRLRQRQETGFTSDELADLHNKERQAKVLAQGARRSIHQFWRSLDSKNPRAEDLARVAENIYAQSSQADHLFIEVLRAFPRRVHLIKHYAEFLTNVKRENETADRLREIADQIALENRDLSDDESHASESQSNATATTVRAAMTVSDVLTLHVSNSQSPTVRKLRRNVCALMLVLTGLFLFASIFFQLANIFYFRLLALQRTIAAGQVAAARATFLTMAISENYDGFDTAEMADPGGAINTLSDALGAMDALDVTILGFLATDVFDAINDAWVFRAGLAATVPAVVQYDSASPIDLGQTLLIQLREAAAGDTRSAHLALANSAVSFRVAMECVADSIGSTLSVFWYIVVGTFAVIWGITVTVVLLLQIFVLKKSFVAVRRYHEEHFNIFLHVPARLVRHLVNVTNVTTKRKRLNGSLTKAALERRVISFQTPSMGSQQFQDSFLNTATLGKSTLDFDRDEDQEFDDFDDDDEGESLRISTDTDSQAYVLMKDDNGVDLAEIVTDLAGMHSKLHFRLRLIWVVLVTMLAVGVGIICVLVCTSSYIIYLYPQLRSSFDEADKTVLVIDELQDLLDSRTWDAMRVAHGRYLKTEQDYWAINSSTADVVDALTLAASDLGSTHDGLVAALNSERSLAYLEANSILLSRSAWGLGTESRCQLTGWSYNLTAETAYQADRAVYGPDRAKWGYYSDSAADLALDPADKIEIARAVIADDKYWALKTGSTAGILDVRTFVLARSTAEVSTLVTEQATVLKVQGYTLTTLLVLRILATAILVVGLFINLRMKVVDINRLDVIREMYRLGLDAMNGEVVRHPAIVALGESTDSLRKALDRADVVSRSRASLLSLRSQTRSPDVMSVDSAHSPAFSVVSIARSTRSGTNAFSVGLSSLMRDASEATTIFEGNEQKIAAISQDKSFLGRMNALGKNLFLNVFIMIIILLCLSVALNFVADNIGTRTLTLNDQSQVKHDFLSDASDFSVALRGVLRASRLFSQHFETARLEEVEDAIAVDPTLFVLVDDDVDEQFTATVASFRSHWTAMVNLTRVSAQLGIWAAAVPATVAPSLHNYEYDGAAEPGYASDLLSFPGRAVYHNSTYDATLSSDTQAALSRSLLFDDKFEYLIDSMRSELDSLRDMFSAYSNDIVDTQGTEVIMLIGVFIGFVCAVICTYYMFCRFVLQIATPPALQKINVVRQHLELPRILKFRRISTSTLWVIAVVLSLFIAYTGLLYFPVSRTVLIADEASRAAYLFDAASRLFDIATKPSLSNHGYVAAAESMDAIRDLTQQLNDFDLFLSVTGVSGDRTDDRTLDNSTFGATPREVLASFRYSADGLDPAYSGECISIGGLEGADFLSATQLAVPLGDLYDENTSIVADAITAFHYGFWLGQVPLLLLGITVLLASYRVVFHPIFRRLSDDEKMVSGLLDMIPRDQIIPDTLLGDFLGVTRAESG</sequence>
<dbReference type="EMBL" id="JAHDYR010000042">
    <property type="protein sequence ID" value="KAG9391941.1"/>
    <property type="molecule type" value="Genomic_DNA"/>
</dbReference>
<feature type="transmembrane region" description="Helical" evidence="2">
    <location>
        <begin position="864"/>
        <end position="892"/>
    </location>
</feature>
<accession>A0A8J6BW04</accession>
<name>A0A8J6BW04_9EUKA</name>
<feature type="transmembrane region" description="Helical" evidence="2">
    <location>
        <begin position="303"/>
        <end position="324"/>
    </location>
</feature>
<keyword evidence="2" id="KW-0812">Transmembrane</keyword>
<feature type="transmembrane region" description="Helical" evidence="2">
    <location>
        <begin position="1726"/>
        <end position="1747"/>
    </location>
</feature>
<proteinExistence type="predicted"/>
<feature type="transmembrane region" description="Helical" evidence="2">
    <location>
        <begin position="1897"/>
        <end position="1918"/>
    </location>
</feature>
<evidence type="ECO:0000313" key="5">
    <source>
        <dbReference type="Proteomes" id="UP000717585"/>
    </source>
</evidence>
<dbReference type="Proteomes" id="UP000717585">
    <property type="component" value="Unassembled WGS sequence"/>
</dbReference>
<reference evidence="4" key="1">
    <citation type="submission" date="2021-05" db="EMBL/GenBank/DDBJ databases">
        <title>A free-living protist that lacks canonical eukaryotic 1 DNA replication and segregation systems.</title>
        <authorList>
            <person name="Salas-Leiva D.E."/>
            <person name="Tromer E.C."/>
            <person name="Curtis B.A."/>
            <person name="Jerlstrom-Hultqvist J."/>
            <person name="Kolisko M."/>
            <person name="Yi Z."/>
            <person name="Salas-Leiva J.S."/>
            <person name="Gallot-Lavallee L."/>
            <person name="Kops G.J.P.L."/>
            <person name="Archibald J.M."/>
            <person name="Simpson A.G.B."/>
            <person name="Roger A.J."/>
        </authorList>
    </citation>
    <scope>NUCLEOTIDE SEQUENCE</scope>
    <source>
        <strain evidence="4">BICM</strain>
    </source>
</reference>
<feature type="compositionally biased region" description="Polar residues" evidence="1">
    <location>
        <begin position="24"/>
        <end position="36"/>
    </location>
</feature>
<gene>
    <name evidence="4" type="ORF">J8273_6743</name>
</gene>
<feature type="region of interest" description="Disordered" evidence="1">
    <location>
        <begin position="1"/>
        <end position="37"/>
    </location>
</feature>
<feature type="transmembrane region" description="Helical" evidence="2">
    <location>
        <begin position="202"/>
        <end position="227"/>
    </location>
</feature>
<evidence type="ECO:0000256" key="2">
    <source>
        <dbReference type="SAM" id="Phobius"/>
    </source>
</evidence>